<dbReference type="AlphaFoldDB" id="A0A1M4ENC9"/>
<evidence type="ECO:0000313" key="1">
    <source>
        <dbReference type="EMBL" id="SBP00083.1"/>
    </source>
</evidence>
<dbReference type="EMBL" id="LT559118">
    <property type="protein sequence ID" value="SBP00083.1"/>
    <property type="molecule type" value="Genomic_DNA"/>
</dbReference>
<proteinExistence type="predicted"/>
<reference evidence="1" key="1">
    <citation type="submission" date="2016-04" db="EMBL/GenBank/DDBJ databases">
        <authorList>
            <person name="Evans L.H."/>
            <person name="Alamgir A."/>
            <person name="Owens N."/>
            <person name="Weber N.D."/>
            <person name="Virtaneva K."/>
            <person name="Barbian K."/>
            <person name="Babar A."/>
            <person name="Rosenke K."/>
        </authorList>
    </citation>
    <scope>NUCLEOTIDE SEQUENCE</scope>
    <source>
        <strain evidence="1">Nono1</strain>
    </source>
</reference>
<gene>
    <name evidence="1" type="ORF">BN4615_P9599</name>
</gene>
<sequence>MSITATEQPPPADIIAADLIDDDLFDQLAARVAREHNQPTEYAGRIIEQTLLFLFACARNPGAGLTPSPEVDLGWHAFILDTHNYAEWCQRVAGRFLHHNPEETGGDKAAFVARLGDSIKAMRDLGLNVDPALWLIAGECSQCYQGCADDPSPEGITA</sequence>
<accession>A0A1M4ENC9</accession>
<protein>
    <submittedName>
        <fullName evidence="1">Uncharacterized protein</fullName>
    </submittedName>
</protein>
<dbReference type="RefSeq" id="WP_225268704.1">
    <property type="nucleotide sequence ID" value="NZ_CP084058.1"/>
</dbReference>
<organism evidence="1">
    <name type="scientific">Nonomuraea gerenzanensis</name>
    <dbReference type="NCBI Taxonomy" id="93944"/>
    <lineage>
        <taxon>Bacteria</taxon>
        <taxon>Bacillati</taxon>
        <taxon>Actinomycetota</taxon>
        <taxon>Actinomycetes</taxon>
        <taxon>Streptosporangiales</taxon>
        <taxon>Streptosporangiaceae</taxon>
        <taxon>Nonomuraea</taxon>
    </lineage>
</organism>
<name>A0A1M4ENC9_9ACTN</name>